<evidence type="ECO:0000256" key="1">
    <source>
        <dbReference type="ARBA" id="ARBA00009179"/>
    </source>
</evidence>
<feature type="domain" description="PDZ" evidence="7">
    <location>
        <begin position="253"/>
        <end position="317"/>
    </location>
</feature>
<dbReference type="InterPro" id="IPR001478">
    <property type="entry name" value="PDZ"/>
</dbReference>
<dbReference type="GO" id="GO:0030288">
    <property type="term" value="C:outer membrane-bounded periplasmic space"/>
    <property type="evidence" value="ECO:0007669"/>
    <property type="project" value="TreeGrafter"/>
</dbReference>
<dbReference type="AlphaFoldDB" id="A0A3B1DRP7"/>
<dbReference type="GO" id="GO:0004175">
    <property type="term" value="F:endopeptidase activity"/>
    <property type="evidence" value="ECO:0007669"/>
    <property type="project" value="TreeGrafter"/>
</dbReference>
<dbReference type="PANTHER" id="PTHR32060:SF30">
    <property type="entry name" value="CARBOXY-TERMINAL PROCESSING PROTEASE CTPA"/>
    <property type="match status" value="1"/>
</dbReference>
<dbReference type="PROSITE" id="PS50106">
    <property type="entry name" value="PDZ"/>
    <property type="match status" value="1"/>
</dbReference>
<dbReference type="SMART" id="SM00228">
    <property type="entry name" value="PDZ"/>
    <property type="match status" value="1"/>
</dbReference>
<gene>
    <name evidence="8" type="ORF">MNBD_PLANCTO02-1376</name>
</gene>
<keyword evidence="6" id="KW-0472">Membrane</keyword>
<evidence type="ECO:0000259" key="7">
    <source>
        <dbReference type="PROSITE" id="PS50106"/>
    </source>
</evidence>
<dbReference type="InterPro" id="IPR005151">
    <property type="entry name" value="Tail-specific_protease"/>
</dbReference>
<dbReference type="PANTHER" id="PTHR32060">
    <property type="entry name" value="TAIL-SPECIFIC PROTEASE"/>
    <property type="match status" value="1"/>
</dbReference>
<dbReference type="SUPFAM" id="SSF50156">
    <property type="entry name" value="PDZ domain-like"/>
    <property type="match status" value="1"/>
</dbReference>
<feature type="region of interest" description="Disordered" evidence="5">
    <location>
        <begin position="60"/>
        <end position="99"/>
    </location>
</feature>
<dbReference type="SMART" id="SM00245">
    <property type="entry name" value="TSPc"/>
    <property type="match status" value="1"/>
</dbReference>
<keyword evidence="4" id="KW-0720">Serine protease</keyword>
<dbReference type="InterPro" id="IPR036034">
    <property type="entry name" value="PDZ_sf"/>
</dbReference>
<dbReference type="Gene3D" id="2.30.42.10">
    <property type="match status" value="1"/>
</dbReference>
<protein>
    <submittedName>
        <fullName evidence="8">Tail-specific protease</fullName>
    </submittedName>
</protein>
<sequence length="564" mass="62727">MKTLTQQQISADNQFRANMVRITFAFLLTLFGTGLLFSGDAHREGMTTIFSDASEHDFRTTADRQSNDRYRDNFSHNLSDDRSRERIRTRAPDDTPSEEDKIRGKIAYRYSSPVTARFLRATSPQKALAFYRESMNLIDARHLKPTSYQARVNRAVQNLQIAVELSSFRQANRLNYSQSSARRFQADLGRFLKSRSVRNMNDAITIMYGVANIGTRTIRLPSTTVAMEFVYGAVESLDKYSSFIPSEPASRPSASLDSNIVGIGVEIKTHEEGLLVIKPIRNSPAEKAGLKSGDVITSINNRELAGNSLNYAVDLIKGPIGSMLTLSVSRNNRQPVNVRIRRARVRVYSVSDVKMIDSRRGVGYIKLDKFAESSDAEMDEALWKLYREGMQSLVFDLRGNPGGLLTTAISLSNKFLPQGGIVSTRGRNNNDNSSENATYAKTWKIPLVVLVDGNSASASEIFAAAIQDNERGLIVGRKSYGKGTVQTHFPMQSVAGNLKLTTALFYSPNGRKMAGAGVTPDVLVRDVRKGEFVPMKDDRDIEMALRVTNSNELQELASRSSRTR</sequence>
<organism evidence="8">
    <name type="scientific">hydrothermal vent metagenome</name>
    <dbReference type="NCBI Taxonomy" id="652676"/>
    <lineage>
        <taxon>unclassified sequences</taxon>
        <taxon>metagenomes</taxon>
        <taxon>ecological metagenomes</taxon>
    </lineage>
</organism>
<dbReference type="GO" id="GO:0008236">
    <property type="term" value="F:serine-type peptidase activity"/>
    <property type="evidence" value="ECO:0007669"/>
    <property type="project" value="UniProtKB-KW"/>
</dbReference>
<keyword evidence="6" id="KW-1133">Transmembrane helix</keyword>
<evidence type="ECO:0000256" key="6">
    <source>
        <dbReference type="SAM" id="Phobius"/>
    </source>
</evidence>
<dbReference type="CDD" id="cd07560">
    <property type="entry name" value="Peptidase_S41_CPP"/>
    <property type="match status" value="1"/>
</dbReference>
<comment type="similarity">
    <text evidence="1">Belongs to the peptidase S41A family.</text>
</comment>
<name>A0A3B1DRP7_9ZZZZ</name>
<evidence type="ECO:0000256" key="3">
    <source>
        <dbReference type="ARBA" id="ARBA00022801"/>
    </source>
</evidence>
<reference evidence="8" key="1">
    <citation type="submission" date="2018-06" db="EMBL/GenBank/DDBJ databases">
        <authorList>
            <person name="Zhirakovskaya E."/>
        </authorList>
    </citation>
    <scope>NUCLEOTIDE SEQUENCE</scope>
</reference>
<evidence type="ECO:0000313" key="8">
    <source>
        <dbReference type="EMBL" id="VAX39553.1"/>
    </source>
</evidence>
<proteinExistence type="inferred from homology"/>
<dbReference type="Gene3D" id="3.30.750.44">
    <property type="match status" value="1"/>
</dbReference>
<feature type="transmembrane region" description="Helical" evidence="6">
    <location>
        <begin position="20"/>
        <end position="39"/>
    </location>
</feature>
<dbReference type="Pfam" id="PF13180">
    <property type="entry name" value="PDZ_2"/>
    <property type="match status" value="1"/>
</dbReference>
<dbReference type="GO" id="GO:0007165">
    <property type="term" value="P:signal transduction"/>
    <property type="evidence" value="ECO:0007669"/>
    <property type="project" value="TreeGrafter"/>
</dbReference>
<dbReference type="InterPro" id="IPR029045">
    <property type="entry name" value="ClpP/crotonase-like_dom_sf"/>
</dbReference>
<evidence type="ECO:0000256" key="2">
    <source>
        <dbReference type="ARBA" id="ARBA00022670"/>
    </source>
</evidence>
<dbReference type="CDD" id="cd06782">
    <property type="entry name" value="cpPDZ_CPP-like"/>
    <property type="match status" value="1"/>
</dbReference>
<dbReference type="SUPFAM" id="SSF52096">
    <property type="entry name" value="ClpP/crotonase"/>
    <property type="match status" value="1"/>
</dbReference>
<accession>A0A3B1DRP7</accession>
<dbReference type="Pfam" id="PF03572">
    <property type="entry name" value="Peptidase_S41"/>
    <property type="match status" value="1"/>
</dbReference>
<keyword evidence="6" id="KW-0812">Transmembrane</keyword>
<dbReference type="Gene3D" id="3.90.226.10">
    <property type="entry name" value="2-enoyl-CoA Hydratase, Chain A, domain 1"/>
    <property type="match status" value="1"/>
</dbReference>
<evidence type="ECO:0000256" key="4">
    <source>
        <dbReference type="ARBA" id="ARBA00022825"/>
    </source>
</evidence>
<dbReference type="GO" id="GO:0006508">
    <property type="term" value="P:proteolysis"/>
    <property type="evidence" value="ECO:0007669"/>
    <property type="project" value="UniProtKB-KW"/>
</dbReference>
<dbReference type="NCBIfam" id="TIGR00225">
    <property type="entry name" value="prc"/>
    <property type="match status" value="1"/>
</dbReference>
<evidence type="ECO:0000256" key="5">
    <source>
        <dbReference type="SAM" id="MobiDB-lite"/>
    </source>
</evidence>
<keyword evidence="3" id="KW-0378">Hydrolase</keyword>
<keyword evidence="2 8" id="KW-0645">Protease</keyword>
<dbReference type="FunFam" id="2.30.42.10:FF:000063">
    <property type="entry name" value="Peptidase, S41 family"/>
    <property type="match status" value="1"/>
</dbReference>
<dbReference type="InterPro" id="IPR004447">
    <property type="entry name" value="Peptidase_S41A"/>
</dbReference>
<dbReference type="EMBL" id="UOGL01000340">
    <property type="protein sequence ID" value="VAX39553.1"/>
    <property type="molecule type" value="Genomic_DNA"/>
</dbReference>